<evidence type="ECO:0000256" key="4">
    <source>
        <dbReference type="ARBA" id="ARBA00022496"/>
    </source>
</evidence>
<dbReference type="SUPFAM" id="SSF56935">
    <property type="entry name" value="Porins"/>
    <property type="match status" value="1"/>
</dbReference>
<evidence type="ECO:0000256" key="8">
    <source>
        <dbReference type="ARBA" id="ARBA00023077"/>
    </source>
</evidence>
<keyword evidence="4" id="KW-0410">Iron transport</keyword>
<dbReference type="Pfam" id="PF07715">
    <property type="entry name" value="Plug"/>
    <property type="match status" value="1"/>
</dbReference>
<evidence type="ECO:0000313" key="17">
    <source>
        <dbReference type="Proteomes" id="UP000623067"/>
    </source>
</evidence>
<dbReference type="PANTHER" id="PTHR32552">
    <property type="entry name" value="FERRICHROME IRON RECEPTOR-RELATED"/>
    <property type="match status" value="1"/>
</dbReference>
<evidence type="ECO:0000256" key="7">
    <source>
        <dbReference type="ARBA" id="ARBA00023065"/>
    </source>
</evidence>
<comment type="similarity">
    <text evidence="11 12">Belongs to the TonB-dependent receptor family.</text>
</comment>
<evidence type="ECO:0000259" key="15">
    <source>
        <dbReference type="Pfam" id="PF07715"/>
    </source>
</evidence>
<evidence type="ECO:0000256" key="13">
    <source>
        <dbReference type="SAM" id="SignalP"/>
    </source>
</evidence>
<dbReference type="EMBL" id="BMIH01000001">
    <property type="protein sequence ID" value="GGB20734.1"/>
    <property type="molecule type" value="Genomic_DNA"/>
</dbReference>
<accession>A0A916SX53</accession>
<gene>
    <name evidence="16" type="ORF">GCM10011380_07900</name>
</gene>
<comment type="subcellular location">
    <subcellularLocation>
        <location evidence="1 11">Cell outer membrane</location>
        <topology evidence="1 11">Multi-pass membrane protein</topology>
    </subcellularLocation>
</comment>
<sequence length="804" mass="87325">MPKRLASAGHTLLLAGAALIAQPLWAQGPTIVTGSDIGGAAASEPDVTGADDDQAGQDILVTARRRTEKSQDVPIAINAFGSAQIESTRTYNLRDLQQLTPSLVVTNTNPRNTSINIRGLGNNVAVYNDGLEPAVGVYLDGVYLARPGQTVFDLADLERIEVLRGPQGTLFGKNTSAGAVVVTTKQPTFDFEAGGDASLGNFDFRQLHAYVSGPLTDTLAARLFVSKTDRDGFTRNRFDGRYGQDFHDLNLRGQLLYKPTDRLTLRVIGDWGRQRSFTAGTILLGAIRSYDNGVTFANNFYDRAARLGYSAVPADPDLRTTDVDANPRYRMNQYGINVTTDLDLGQATLTSVTAFRAWNWYPHNDGDSTSLDAGTDFHQSNRQKQVSQELRVASNGDRRVDYVAGLYYLYQSIDAEAVNLYGSRAADWFLAPATNAAVGAAALNGYDVVSHSRPVTDSYAAFAQTVWHVTRALDLTTGLRYTYETKSGYFDQIATGASLAGLSTAQQAAAQTIRSRYGLANFYTADTKAGRLSGQATLSWKVAAPLLTYVTYARGNKFGGLNLANITTTGQFAANPVIKPETIDSYEAGAKTSWAGGRLIANVAAFWTNVRDYQTTIVDIDRNGVSFFTNAAKVRTRGFEADMRTAPTRWLTLYGSGTYDDARYISYANAPCPIEITGQAICDLSGRRLPGVSKWSASAGGEIRTPLGQTQGRDTEFYLGSDYSYRSETNTSASLSRYSTIPAYDLVNIRLGFRTLDGLFDIQLWGRNIGDTRYFLSRGAANTGAITGTLGDPRTYGVTLRTRL</sequence>
<evidence type="ECO:0000256" key="10">
    <source>
        <dbReference type="ARBA" id="ARBA00023237"/>
    </source>
</evidence>
<dbReference type="InterPro" id="IPR039426">
    <property type="entry name" value="TonB-dep_rcpt-like"/>
</dbReference>
<dbReference type="PANTHER" id="PTHR32552:SF81">
    <property type="entry name" value="TONB-DEPENDENT OUTER MEMBRANE RECEPTOR"/>
    <property type="match status" value="1"/>
</dbReference>
<keyword evidence="3 11" id="KW-1134">Transmembrane beta strand</keyword>
<dbReference type="InterPro" id="IPR000531">
    <property type="entry name" value="Beta-barrel_TonB"/>
</dbReference>
<proteinExistence type="inferred from homology"/>
<protein>
    <submittedName>
        <fullName evidence="16">TonB-dependent receptor</fullName>
    </submittedName>
</protein>
<organism evidence="16 17">
    <name type="scientific">Sphingomonas metalli</name>
    <dbReference type="NCBI Taxonomy" id="1779358"/>
    <lineage>
        <taxon>Bacteria</taxon>
        <taxon>Pseudomonadati</taxon>
        <taxon>Pseudomonadota</taxon>
        <taxon>Alphaproteobacteria</taxon>
        <taxon>Sphingomonadales</taxon>
        <taxon>Sphingomonadaceae</taxon>
        <taxon>Sphingomonas</taxon>
    </lineage>
</organism>
<dbReference type="Pfam" id="PF00593">
    <property type="entry name" value="TonB_dep_Rec_b-barrel"/>
    <property type="match status" value="1"/>
</dbReference>
<reference evidence="16" key="2">
    <citation type="submission" date="2020-09" db="EMBL/GenBank/DDBJ databases">
        <authorList>
            <person name="Sun Q."/>
            <person name="Zhou Y."/>
        </authorList>
    </citation>
    <scope>NUCLEOTIDE SEQUENCE</scope>
    <source>
        <strain evidence="16">CGMCC 1.15330</strain>
    </source>
</reference>
<dbReference type="Gene3D" id="2.40.170.20">
    <property type="entry name" value="TonB-dependent receptor, beta-barrel domain"/>
    <property type="match status" value="1"/>
</dbReference>
<reference evidence="16" key="1">
    <citation type="journal article" date="2014" name="Int. J. Syst. Evol. Microbiol.">
        <title>Complete genome sequence of Corynebacterium casei LMG S-19264T (=DSM 44701T), isolated from a smear-ripened cheese.</title>
        <authorList>
            <consortium name="US DOE Joint Genome Institute (JGI-PGF)"/>
            <person name="Walter F."/>
            <person name="Albersmeier A."/>
            <person name="Kalinowski J."/>
            <person name="Ruckert C."/>
        </authorList>
    </citation>
    <scope>NUCLEOTIDE SEQUENCE</scope>
    <source>
        <strain evidence="16">CGMCC 1.15330</strain>
    </source>
</reference>
<evidence type="ECO:0000259" key="14">
    <source>
        <dbReference type="Pfam" id="PF00593"/>
    </source>
</evidence>
<dbReference type="Proteomes" id="UP000623067">
    <property type="component" value="Unassembled WGS sequence"/>
</dbReference>
<keyword evidence="6" id="KW-0408">Iron</keyword>
<keyword evidence="9 11" id="KW-0472">Membrane</keyword>
<evidence type="ECO:0000256" key="12">
    <source>
        <dbReference type="RuleBase" id="RU003357"/>
    </source>
</evidence>
<feature type="signal peptide" evidence="13">
    <location>
        <begin position="1"/>
        <end position="26"/>
    </location>
</feature>
<feature type="chain" id="PRO_5037367851" evidence="13">
    <location>
        <begin position="27"/>
        <end position="804"/>
    </location>
</feature>
<evidence type="ECO:0000256" key="11">
    <source>
        <dbReference type="PROSITE-ProRule" id="PRU01360"/>
    </source>
</evidence>
<dbReference type="PROSITE" id="PS52016">
    <property type="entry name" value="TONB_DEPENDENT_REC_3"/>
    <property type="match status" value="1"/>
</dbReference>
<evidence type="ECO:0000256" key="9">
    <source>
        <dbReference type="ARBA" id="ARBA00023136"/>
    </source>
</evidence>
<comment type="caution">
    <text evidence="16">The sequence shown here is derived from an EMBL/GenBank/DDBJ whole genome shotgun (WGS) entry which is preliminary data.</text>
</comment>
<evidence type="ECO:0000256" key="1">
    <source>
        <dbReference type="ARBA" id="ARBA00004571"/>
    </source>
</evidence>
<dbReference type="GO" id="GO:0009279">
    <property type="term" value="C:cell outer membrane"/>
    <property type="evidence" value="ECO:0007669"/>
    <property type="project" value="UniProtKB-SubCell"/>
</dbReference>
<feature type="domain" description="TonB-dependent receptor plug" evidence="15">
    <location>
        <begin position="70"/>
        <end position="179"/>
    </location>
</feature>
<dbReference type="InterPro" id="IPR012910">
    <property type="entry name" value="Plug_dom"/>
</dbReference>
<dbReference type="AlphaFoldDB" id="A0A916SX53"/>
<keyword evidence="7" id="KW-0406">Ion transport</keyword>
<dbReference type="GO" id="GO:0006826">
    <property type="term" value="P:iron ion transport"/>
    <property type="evidence" value="ECO:0007669"/>
    <property type="project" value="UniProtKB-KW"/>
</dbReference>
<evidence type="ECO:0000256" key="3">
    <source>
        <dbReference type="ARBA" id="ARBA00022452"/>
    </source>
</evidence>
<keyword evidence="13" id="KW-0732">Signal</keyword>
<keyword evidence="2 11" id="KW-0813">Transport</keyword>
<dbReference type="RefSeq" id="WP_188657329.1">
    <property type="nucleotide sequence ID" value="NZ_BMIH01000001.1"/>
</dbReference>
<keyword evidence="16" id="KW-0675">Receptor</keyword>
<feature type="domain" description="TonB-dependent receptor-like beta-barrel" evidence="14">
    <location>
        <begin position="290"/>
        <end position="769"/>
    </location>
</feature>
<evidence type="ECO:0000256" key="2">
    <source>
        <dbReference type="ARBA" id="ARBA00022448"/>
    </source>
</evidence>
<keyword evidence="17" id="KW-1185">Reference proteome</keyword>
<keyword evidence="8 12" id="KW-0798">TonB box</keyword>
<evidence type="ECO:0000256" key="5">
    <source>
        <dbReference type="ARBA" id="ARBA00022692"/>
    </source>
</evidence>
<keyword evidence="10 11" id="KW-0998">Cell outer membrane</keyword>
<keyword evidence="5 11" id="KW-0812">Transmembrane</keyword>
<dbReference type="InterPro" id="IPR036942">
    <property type="entry name" value="Beta-barrel_TonB_sf"/>
</dbReference>
<name>A0A916SX53_9SPHN</name>
<evidence type="ECO:0000313" key="16">
    <source>
        <dbReference type="EMBL" id="GGB20734.1"/>
    </source>
</evidence>
<evidence type="ECO:0000256" key="6">
    <source>
        <dbReference type="ARBA" id="ARBA00023004"/>
    </source>
</evidence>